<feature type="compositionally biased region" description="Basic residues" evidence="1">
    <location>
        <begin position="59"/>
        <end position="79"/>
    </location>
</feature>
<dbReference type="InterPro" id="IPR046331">
    <property type="entry name" value="GPAM1-like"/>
</dbReference>
<dbReference type="VEuPathDB" id="VectorBase:AEPI004874"/>
<dbReference type="EnsemblMetazoa" id="AEPI004874-RA">
    <property type="protein sequence ID" value="AEPI004874-PA"/>
    <property type="gene ID" value="AEPI004874"/>
</dbReference>
<name>A0A182PD69_9DIPT</name>
<protein>
    <recommendedName>
        <fullName evidence="2">DUF3752 domain-containing protein</fullName>
    </recommendedName>
</protein>
<feature type="compositionally biased region" description="Basic residues" evidence="1">
    <location>
        <begin position="380"/>
        <end position="389"/>
    </location>
</feature>
<dbReference type="PANTHER" id="PTHR46370">
    <property type="entry name" value="GPALPP MOTIFS-CONTAINING PROTEIN 1"/>
    <property type="match status" value="1"/>
</dbReference>
<evidence type="ECO:0000313" key="4">
    <source>
        <dbReference type="Proteomes" id="UP000075885"/>
    </source>
</evidence>
<feature type="compositionally biased region" description="Basic and acidic residues" evidence="1">
    <location>
        <begin position="316"/>
        <end position="325"/>
    </location>
</feature>
<sequence length="456" mass="51453">MSDSDTTDSDCGVRYKTTTTRHKHASLAPSSSRNHHSERTASYREEPRSNSSRYSSDRRRYRRSRSRSPDRRRHRRRSRSHDSPSRSRSKHYDTPRSSKSDGSPRKDTAGEKVLDISVSSVSSQDEQPEQQQQGMEMNPTEECFGPALPPSTLTTKPSNVQEEARDDTNQDDIIGPALPPHLLNRKAEAYTVEDTAREPRCIGPALPPGFSVTQASDNEHVSSESELSPFSEPEEDEDEEVGDIIGPLPGTSSSRVNVELEQRALELKIRQMEDAAAATANGGGSSAVPKAREDWMLELPDIRKISDMGLGARQFRTREKAEIGDRSVWTDTPADRERKKNSGGGSERSSKHADAATERERERERSLIAKRDKEQEKMVKQHKKKHKRDKTLLEIHQSKIKKEKQAISDGSEPTRRPFDRNLDLHANRFDDAQKKAIMKKAQLLNTRFSSGSSKYL</sequence>
<evidence type="ECO:0000259" key="2">
    <source>
        <dbReference type="Pfam" id="PF12572"/>
    </source>
</evidence>
<feature type="compositionally biased region" description="Basic and acidic residues" evidence="1">
    <location>
        <begin position="35"/>
        <end position="48"/>
    </location>
</feature>
<feature type="domain" description="DUF3752" evidence="2">
    <location>
        <begin position="310"/>
        <end position="449"/>
    </location>
</feature>
<evidence type="ECO:0000313" key="3">
    <source>
        <dbReference type="EnsemblMetazoa" id="AEPI004874-PA"/>
    </source>
</evidence>
<dbReference type="PANTHER" id="PTHR46370:SF1">
    <property type="entry name" value="GPALPP MOTIFS-CONTAINING PROTEIN 1"/>
    <property type="match status" value="1"/>
</dbReference>
<feature type="region of interest" description="Disordered" evidence="1">
    <location>
        <begin position="310"/>
        <end position="422"/>
    </location>
</feature>
<dbReference type="Proteomes" id="UP000075885">
    <property type="component" value="Unassembled WGS sequence"/>
</dbReference>
<feature type="compositionally biased region" description="Low complexity" evidence="1">
    <location>
        <begin position="117"/>
        <end position="133"/>
    </location>
</feature>
<keyword evidence="4" id="KW-1185">Reference proteome</keyword>
<dbReference type="InterPro" id="IPR022226">
    <property type="entry name" value="DUF3752"/>
</dbReference>
<feature type="compositionally biased region" description="Basic and acidic residues" evidence="1">
    <location>
        <begin position="80"/>
        <end position="114"/>
    </location>
</feature>
<dbReference type="Pfam" id="PF12572">
    <property type="entry name" value="DUF3752"/>
    <property type="match status" value="1"/>
</dbReference>
<feature type="compositionally biased region" description="Basic and acidic residues" evidence="1">
    <location>
        <begin position="348"/>
        <end position="379"/>
    </location>
</feature>
<feature type="region of interest" description="Disordered" evidence="1">
    <location>
        <begin position="198"/>
        <end position="259"/>
    </location>
</feature>
<organism evidence="3 4">
    <name type="scientific">Anopheles epiroticus</name>
    <dbReference type="NCBI Taxonomy" id="199890"/>
    <lineage>
        <taxon>Eukaryota</taxon>
        <taxon>Metazoa</taxon>
        <taxon>Ecdysozoa</taxon>
        <taxon>Arthropoda</taxon>
        <taxon>Hexapoda</taxon>
        <taxon>Insecta</taxon>
        <taxon>Pterygota</taxon>
        <taxon>Neoptera</taxon>
        <taxon>Endopterygota</taxon>
        <taxon>Diptera</taxon>
        <taxon>Nematocera</taxon>
        <taxon>Culicoidea</taxon>
        <taxon>Culicidae</taxon>
        <taxon>Anophelinae</taxon>
        <taxon>Anopheles</taxon>
    </lineage>
</organism>
<feature type="compositionally biased region" description="Basic and acidic residues" evidence="1">
    <location>
        <begin position="412"/>
        <end position="422"/>
    </location>
</feature>
<proteinExistence type="predicted"/>
<reference evidence="3" key="2">
    <citation type="submission" date="2020-05" db="UniProtKB">
        <authorList>
            <consortium name="EnsemblMetazoa"/>
        </authorList>
    </citation>
    <scope>IDENTIFICATION</scope>
    <source>
        <strain evidence="3">Epiroticus2</strain>
    </source>
</reference>
<feature type="region of interest" description="Disordered" evidence="1">
    <location>
        <begin position="1"/>
        <end position="180"/>
    </location>
</feature>
<feature type="compositionally biased region" description="Polar residues" evidence="1">
    <location>
        <begin position="151"/>
        <end position="161"/>
    </location>
</feature>
<dbReference type="AlphaFoldDB" id="A0A182PD69"/>
<dbReference type="STRING" id="199890.A0A182PD69"/>
<accession>A0A182PD69</accession>
<reference evidence="4" key="1">
    <citation type="submission" date="2013-03" db="EMBL/GenBank/DDBJ databases">
        <title>The Genome Sequence of Anopheles epiroticus epiroticus2.</title>
        <authorList>
            <consortium name="The Broad Institute Genomics Platform"/>
            <person name="Neafsey D.E."/>
            <person name="Howell P."/>
            <person name="Walker B."/>
            <person name="Young S.K."/>
            <person name="Zeng Q."/>
            <person name="Gargeya S."/>
            <person name="Fitzgerald M."/>
            <person name="Haas B."/>
            <person name="Abouelleil A."/>
            <person name="Allen A.W."/>
            <person name="Alvarado L."/>
            <person name="Arachchi H.M."/>
            <person name="Berlin A.M."/>
            <person name="Chapman S.B."/>
            <person name="Gainer-Dewar J."/>
            <person name="Goldberg J."/>
            <person name="Griggs A."/>
            <person name="Gujja S."/>
            <person name="Hansen M."/>
            <person name="Howarth C."/>
            <person name="Imamovic A."/>
            <person name="Ireland A."/>
            <person name="Larimer J."/>
            <person name="McCowan C."/>
            <person name="Murphy C."/>
            <person name="Pearson M."/>
            <person name="Poon T.W."/>
            <person name="Priest M."/>
            <person name="Roberts A."/>
            <person name="Saif S."/>
            <person name="Shea T."/>
            <person name="Sisk P."/>
            <person name="Sykes S."/>
            <person name="Wortman J."/>
            <person name="Nusbaum C."/>
            <person name="Birren B."/>
        </authorList>
    </citation>
    <scope>NUCLEOTIDE SEQUENCE [LARGE SCALE GENOMIC DNA]</scope>
    <source>
        <strain evidence="4">Epiroticus2</strain>
    </source>
</reference>
<evidence type="ECO:0000256" key="1">
    <source>
        <dbReference type="SAM" id="MobiDB-lite"/>
    </source>
</evidence>
<feature type="compositionally biased region" description="Acidic residues" evidence="1">
    <location>
        <begin position="232"/>
        <end position="242"/>
    </location>
</feature>